<keyword evidence="8" id="KW-1185">Reference proteome</keyword>
<keyword evidence="5" id="KW-0479">Metal-binding</keyword>
<dbReference type="GO" id="GO:0032259">
    <property type="term" value="P:methylation"/>
    <property type="evidence" value="ECO:0007669"/>
    <property type="project" value="UniProtKB-KW"/>
</dbReference>
<dbReference type="PANTHER" id="PTHR45833">
    <property type="entry name" value="METHIONINE SYNTHASE"/>
    <property type="match status" value="1"/>
</dbReference>
<sequence length="82" mass="8563">MIDSTEPPVLQAGLELIGGCPVVNSVNYEDGDGPDSRFARIMPLVKEHGTAVIALTIDEQGQARTTEGKVAIASRVALCDGP</sequence>
<dbReference type="GO" id="GO:0031419">
    <property type="term" value="F:cobalamin binding"/>
    <property type="evidence" value="ECO:0007669"/>
    <property type="project" value="UniProtKB-KW"/>
</dbReference>
<organism evidence="7 8">
    <name type="scientific">Arthrobacter cupressi</name>
    <dbReference type="NCBI Taxonomy" id="1045773"/>
    <lineage>
        <taxon>Bacteria</taxon>
        <taxon>Bacillati</taxon>
        <taxon>Actinomycetota</taxon>
        <taxon>Actinomycetes</taxon>
        <taxon>Micrococcales</taxon>
        <taxon>Micrococcaceae</taxon>
        <taxon>Arthrobacter</taxon>
    </lineage>
</organism>
<keyword evidence="2 7" id="KW-0489">Methyltransferase</keyword>
<dbReference type="GO" id="GO:0008705">
    <property type="term" value="F:methionine synthase activity"/>
    <property type="evidence" value="ECO:0007669"/>
    <property type="project" value="TreeGrafter"/>
</dbReference>
<evidence type="ECO:0000256" key="3">
    <source>
        <dbReference type="ARBA" id="ARBA00022628"/>
    </source>
</evidence>
<dbReference type="EMBL" id="FNEI01000014">
    <property type="protein sequence ID" value="SDJ65758.1"/>
    <property type="molecule type" value="Genomic_DNA"/>
</dbReference>
<keyword evidence="4 7" id="KW-0808">Transferase</keyword>
<dbReference type="AlphaFoldDB" id="A0A1G8VI97"/>
<proteinExistence type="inferred from homology"/>
<dbReference type="GO" id="GO:0005829">
    <property type="term" value="C:cytosol"/>
    <property type="evidence" value="ECO:0007669"/>
    <property type="project" value="TreeGrafter"/>
</dbReference>
<keyword evidence="3" id="KW-0846">Cobalamin</keyword>
<dbReference type="InterPro" id="IPR011005">
    <property type="entry name" value="Dihydropteroate_synth-like_sf"/>
</dbReference>
<dbReference type="PROSITE" id="PS50972">
    <property type="entry name" value="PTERIN_BINDING"/>
    <property type="match status" value="1"/>
</dbReference>
<reference evidence="8" key="1">
    <citation type="submission" date="2016-10" db="EMBL/GenBank/DDBJ databases">
        <authorList>
            <person name="Varghese N."/>
            <person name="Submissions S."/>
        </authorList>
    </citation>
    <scope>NUCLEOTIDE SEQUENCE [LARGE SCALE GENOMIC DNA]</scope>
    <source>
        <strain evidence="8">CGMCC 1.10783</strain>
    </source>
</reference>
<keyword evidence="6" id="KW-0170">Cobalt</keyword>
<evidence type="ECO:0000256" key="1">
    <source>
        <dbReference type="ARBA" id="ARBA00010398"/>
    </source>
</evidence>
<dbReference type="STRING" id="1045773.SAMN05216555_11437"/>
<accession>A0A1G8VI97</accession>
<gene>
    <name evidence="7" type="ORF">SAMN05216555_11437</name>
</gene>
<evidence type="ECO:0000256" key="4">
    <source>
        <dbReference type="ARBA" id="ARBA00022679"/>
    </source>
</evidence>
<dbReference type="Gene3D" id="3.20.20.20">
    <property type="entry name" value="Dihydropteroate synthase-like"/>
    <property type="match status" value="1"/>
</dbReference>
<dbReference type="InterPro" id="IPR050554">
    <property type="entry name" value="Met_Synthase/Corrinoid"/>
</dbReference>
<evidence type="ECO:0000256" key="6">
    <source>
        <dbReference type="ARBA" id="ARBA00023285"/>
    </source>
</evidence>
<evidence type="ECO:0000256" key="2">
    <source>
        <dbReference type="ARBA" id="ARBA00022603"/>
    </source>
</evidence>
<dbReference type="PANTHER" id="PTHR45833:SF1">
    <property type="entry name" value="METHIONINE SYNTHASE"/>
    <property type="match status" value="1"/>
</dbReference>
<dbReference type="Pfam" id="PF00809">
    <property type="entry name" value="Pterin_bind"/>
    <property type="match status" value="1"/>
</dbReference>
<dbReference type="GO" id="GO:0046653">
    <property type="term" value="P:tetrahydrofolate metabolic process"/>
    <property type="evidence" value="ECO:0007669"/>
    <property type="project" value="TreeGrafter"/>
</dbReference>
<evidence type="ECO:0000256" key="5">
    <source>
        <dbReference type="ARBA" id="ARBA00022723"/>
    </source>
</evidence>
<evidence type="ECO:0000313" key="8">
    <source>
        <dbReference type="Proteomes" id="UP000182130"/>
    </source>
</evidence>
<evidence type="ECO:0000313" key="7">
    <source>
        <dbReference type="EMBL" id="SDJ65758.1"/>
    </source>
</evidence>
<dbReference type="InterPro" id="IPR000489">
    <property type="entry name" value="Pterin-binding_dom"/>
</dbReference>
<name>A0A1G8VI97_9MICC</name>
<dbReference type="SUPFAM" id="SSF51717">
    <property type="entry name" value="Dihydropteroate synthetase-like"/>
    <property type="match status" value="1"/>
</dbReference>
<dbReference type="GO" id="GO:0050667">
    <property type="term" value="P:homocysteine metabolic process"/>
    <property type="evidence" value="ECO:0007669"/>
    <property type="project" value="TreeGrafter"/>
</dbReference>
<dbReference type="Proteomes" id="UP000182130">
    <property type="component" value="Unassembled WGS sequence"/>
</dbReference>
<protein>
    <submittedName>
        <fullName evidence="7">5-methyltetrahydrofolate--homocysteine methyltransferase</fullName>
    </submittedName>
</protein>
<dbReference type="GO" id="GO:0046872">
    <property type="term" value="F:metal ion binding"/>
    <property type="evidence" value="ECO:0007669"/>
    <property type="project" value="UniProtKB-KW"/>
</dbReference>
<comment type="similarity">
    <text evidence="1">Belongs to the vitamin-B12 dependent methionine synthase family.</text>
</comment>